<accession>A0ABU1TT07</accession>
<evidence type="ECO:0000313" key="6">
    <source>
        <dbReference type="Proteomes" id="UP001255185"/>
    </source>
</evidence>
<dbReference type="EMBL" id="JAVDVI010000014">
    <property type="protein sequence ID" value="MDR6968982.1"/>
    <property type="molecule type" value="Genomic_DNA"/>
</dbReference>
<name>A0ABU1TT07_9FLAO</name>
<sequence length="258" mass="29977">MTFDGLEYISIEHQTTEFPKHFHETFCISLIHLGTEQIDFENQSLFCEAGSISITNPYEIHSNPLIDANAPLKFDTIYIPNEIMKYGCEGKNIIFLNRKISNKNANQSFIKLKKAIESKNDTEIDFCLKQFLTVLQFYAQENKDEYTGLNFSSFNQINTFVESNIHNRFCLNELSELANINKYGFVKKFKASTGMTPMNYILMKKIFSSKKLIDRNAELTEIAYQYNFTDLAHFSKTFKRFIGVSPTKYKEGFLKKLN</sequence>
<dbReference type="RefSeq" id="WP_310027661.1">
    <property type="nucleotide sequence ID" value="NZ_JAVDVI010000014.1"/>
</dbReference>
<keyword evidence="2" id="KW-0238">DNA-binding</keyword>
<evidence type="ECO:0000256" key="1">
    <source>
        <dbReference type="ARBA" id="ARBA00023015"/>
    </source>
</evidence>
<gene>
    <name evidence="5" type="ORF">J2X31_003008</name>
</gene>
<dbReference type="SUPFAM" id="SSF51215">
    <property type="entry name" value="Regulatory protein AraC"/>
    <property type="match status" value="1"/>
</dbReference>
<dbReference type="InterPro" id="IPR037923">
    <property type="entry name" value="HTH-like"/>
</dbReference>
<evidence type="ECO:0000313" key="5">
    <source>
        <dbReference type="EMBL" id="MDR6968982.1"/>
    </source>
</evidence>
<dbReference type="SUPFAM" id="SSF46689">
    <property type="entry name" value="Homeodomain-like"/>
    <property type="match status" value="2"/>
</dbReference>
<organism evidence="5 6">
    <name type="scientific">Flavobacterium arsenatis</name>
    <dbReference type="NCBI Taxonomy" id="1484332"/>
    <lineage>
        <taxon>Bacteria</taxon>
        <taxon>Pseudomonadati</taxon>
        <taxon>Bacteroidota</taxon>
        <taxon>Flavobacteriia</taxon>
        <taxon>Flavobacteriales</taxon>
        <taxon>Flavobacteriaceae</taxon>
        <taxon>Flavobacterium</taxon>
    </lineage>
</organism>
<keyword evidence="6" id="KW-1185">Reference proteome</keyword>
<feature type="domain" description="HTH araC/xylS-type" evidence="4">
    <location>
        <begin position="155"/>
        <end position="252"/>
    </location>
</feature>
<dbReference type="PROSITE" id="PS00041">
    <property type="entry name" value="HTH_ARAC_FAMILY_1"/>
    <property type="match status" value="1"/>
</dbReference>
<dbReference type="PRINTS" id="PR00032">
    <property type="entry name" value="HTHARAC"/>
</dbReference>
<keyword evidence="1" id="KW-0805">Transcription regulation</keyword>
<dbReference type="Gene3D" id="1.10.10.60">
    <property type="entry name" value="Homeodomain-like"/>
    <property type="match status" value="2"/>
</dbReference>
<dbReference type="InterPro" id="IPR018062">
    <property type="entry name" value="HTH_AraC-typ_CS"/>
</dbReference>
<reference evidence="5 6" key="1">
    <citation type="submission" date="2023-07" db="EMBL/GenBank/DDBJ databases">
        <title>Sorghum-associated microbial communities from plants grown in Nebraska, USA.</title>
        <authorList>
            <person name="Schachtman D."/>
        </authorList>
    </citation>
    <scope>NUCLEOTIDE SEQUENCE [LARGE SCALE GENOMIC DNA]</scope>
    <source>
        <strain evidence="5 6">3773</strain>
    </source>
</reference>
<dbReference type="Pfam" id="PF02311">
    <property type="entry name" value="AraC_binding"/>
    <property type="match status" value="1"/>
</dbReference>
<evidence type="ECO:0000256" key="3">
    <source>
        <dbReference type="ARBA" id="ARBA00023163"/>
    </source>
</evidence>
<protein>
    <submittedName>
        <fullName evidence="5">AraC-like DNA-binding protein</fullName>
    </submittedName>
</protein>
<evidence type="ECO:0000259" key="4">
    <source>
        <dbReference type="PROSITE" id="PS01124"/>
    </source>
</evidence>
<dbReference type="Pfam" id="PF12833">
    <property type="entry name" value="HTH_18"/>
    <property type="match status" value="1"/>
</dbReference>
<dbReference type="InterPro" id="IPR009057">
    <property type="entry name" value="Homeodomain-like_sf"/>
</dbReference>
<dbReference type="PANTHER" id="PTHR43280:SF28">
    <property type="entry name" value="HTH-TYPE TRANSCRIPTIONAL ACTIVATOR RHAS"/>
    <property type="match status" value="1"/>
</dbReference>
<dbReference type="PROSITE" id="PS01124">
    <property type="entry name" value="HTH_ARAC_FAMILY_2"/>
    <property type="match status" value="1"/>
</dbReference>
<keyword evidence="3" id="KW-0804">Transcription</keyword>
<dbReference type="Proteomes" id="UP001255185">
    <property type="component" value="Unassembled WGS sequence"/>
</dbReference>
<dbReference type="InterPro" id="IPR003313">
    <property type="entry name" value="AraC-bd"/>
</dbReference>
<comment type="caution">
    <text evidence="5">The sequence shown here is derived from an EMBL/GenBank/DDBJ whole genome shotgun (WGS) entry which is preliminary data.</text>
</comment>
<evidence type="ECO:0000256" key="2">
    <source>
        <dbReference type="ARBA" id="ARBA00023125"/>
    </source>
</evidence>
<dbReference type="InterPro" id="IPR018060">
    <property type="entry name" value="HTH_AraC"/>
</dbReference>
<proteinExistence type="predicted"/>
<dbReference type="InterPro" id="IPR020449">
    <property type="entry name" value="Tscrpt_reg_AraC-type_HTH"/>
</dbReference>
<dbReference type="PANTHER" id="PTHR43280">
    <property type="entry name" value="ARAC-FAMILY TRANSCRIPTIONAL REGULATOR"/>
    <property type="match status" value="1"/>
</dbReference>
<dbReference type="SMART" id="SM00342">
    <property type="entry name" value="HTH_ARAC"/>
    <property type="match status" value="1"/>
</dbReference>